<accession>A0A1B1YE72</accession>
<dbReference type="OrthoDB" id="5449717at2"/>
<reference evidence="13 14" key="1">
    <citation type="submission" date="2016-02" db="EMBL/GenBank/DDBJ databases">
        <title>Comparison of Clostridium stercorarium subspecies using comparative genomics and transcriptomics.</title>
        <authorList>
            <person name="Schellenberg J."/>
            <person name="Thallinger G."/>
            <person name="Levin D.B."/>
            <person name="Zhang X."/>
            <person name="Alvare G."/>
            <person name="Fristensky B."/>
            <person name="Sparling R."/>
        </authorList>
    </citation>
    <scope>NUCLEOTIDE SEQUENCE [LARGE SCALE GENOMIC DNA]</scope>
    <source>
        <strain evidence="13 14">DSM 2910</strain>
    </source>
</reference>
<keyword evidence="6 10" id="KW-0472">Membrane</keyword>
<keyword evidence="5 10" id="KW-1133">Transmembrane helix</keyword>
<feature type="domain" description="HAMP" evidence="12">
    <location>
        <begin position="374"/>
        <end position="430"/>
    </location>
</feature>
<dbReference type="RefSeq" id="WP_015359418.1">
    <property type="nucleotide sequence ID" value="NZ_CP014672.1"/>
</dbReference>
<dbReference type="Gene3D" id="1.10.287.950">
    <property type="entry name" value="Methyl-accepting chemotaxis protein"/>
    <property type="match status" value="1"/>
</dbReference>
<name>A0A1B1YE72_THEST</name>
<evidence type="ECO:0000256" key="8">
    <source>
        <dbReference type="ARBA" id="ARBA00029447"/>
    </source>
</evidence>
<dbReference type="InterPro" id="IPR033479">
    <property type="entry name" value="dCache_1"/>
</dbReference>
<gene>
    <name evidence="13" type="ORF">CSTERTH_08505</name>
</gene>
<keyword evidence="7 9" id="KW-0807">Transducer</keyword>
<dbReference type="EMBL" id="CP014672">
    <property type="protein sequence ID" value="ANW99066.1"/>
    <property type="molecule type" value="Genomic_DNA"/>
</dbReference>
<dbReference type="SUPFAM" id="SSF103190">
    <property type="entry name" value="Sensory domain-like"/>
    <property type="match status" value="2"/>
</dbReference>
<dbReference type="GO" id="GO:0005886">
    <property type="term" value="C:plasma membrane"/>
    <property type="evidence" value="ECO:0007669"/>
    <property type="project" value="UniProtKB-SubCell"/>
</dbReference>
<evidence type="ECO:0000256" key="4">
    <source>
        <dbReference type="ARBA" id="ARBA00022692"/>
    </source>
</evidence>
<dbReference type="GO" id="GO:0006935">
    <property type="term" value="P:chemotaxis"/>
    <property type="evidence" value="ECO:0007669"/>
    <property type="project" value="UniProtKB-KW"/>
</dbReference>
<dbReference type="PANTHER" id="PTHR32089:SF112">
    <property type="entry name" value="LYSOZYME-LIKE PROTEIN-RELATED"/>
    <property type="match status" value="1"/>
</dbReference>
<dbReference type="SMART" id="SM00304">
    <property type="entry name" value="HAMP"/>
    <property type="match status" value="1"/>
</dbReference>
<dbReference type="SUPFAM" id="SSF58104">
    <property type="entry name" value="Methyl-accepting chemotaxis protein (MCP) signaling domain"/>
    <property type="match status" value="1"/>
</dbReference>
<dbReference type="Proteomes" id="UP000092971">
    <property type="component" value="Chromosome"/>
</dbReference>
<keyword evidence="3" id="KW-0145">Chemotaxis</keyword>
<evidence type="ECO:0000256" key="5">
    <source>
        <dbReference type="ARBA" id="ARBA00022989"/>
    </source>
</evidence>
<comment type="similarity">
    <text evidence="8">Belongs to the methyl-accepting chemotaxis (MCP) protein family.</text>
</comment>
<keyword evidence="4 10" id="KW-0812">Transmembrane</keyword>
<dbReference type="CDD" id="cd12912">
    <property type="entry name" value="PDC2_MCP_like"/>
    <property type="match status" value="1"/>
</dbReference>
<evidence type="ECO:0000256" key="2">
    <source>
        <dbReference type="ARBA" id="ARBA00022475"/>
    </source>
</evidence>
<evidence type="ECO:0000313" key="14">
    <source>
        <dbReference type="Proteomes" id="UP000092971"/>
    </source>
</evidence>
<evidence type="ECO:0000259" key="11">
    <source>
        <dbReference type="PROSITE" id="PS50111"/>
    </source>
</evidence>
<evidence type="ECO:0000256" key="3">
    <source>
        <dbReference type="ARBA" id="ARBA00022500"/>
    </source>
</evidence>
<keyword evidence="2" id="KW-1003">Cell membrane</keyword>
<evidence type="ECO:0000256" key="7">
    <source>
        <dbReference type="ARBA" id="ARBA00023224"/>
    </source>
</evidence>
<comment type="subcellular location">
    <subcellularLocation>
        <location evidence="1">Cell membrane</location>
        <topology evidence="1">Multi-pass membrane protein</topology>
    </subcellularLocation>
</comment>
<dbReference type="Pfam" id="PF00672">
    <property type="entry name" value="HAMP"/>
    <property type="match status" value="1"/>
</dbReference>
<evidence type="ECO:0000313" key="13">
    <source>
        <dbReference type="EMBL" id="ANW99066.1"/>
    </source>
</evidence>
<dbReference type="SMART" id="SM00283">
    <property type="entry name" value="MA"/>
    <property type="match status" value="1"/>
</dbReference>
<dbReference type="PROSITE" id="PS50111">
    <property type="entry name" value="CHEMOTAXIS_TRANSDUC_2"/>
    <property type="match status" value="1"/>
</dbReference>
<dbReference type="Gene3D" id="3.30.450.20">
    <property type="entry name" value="PAS domain"/>
    <property type="match status" value="2"/>
</dbReference>
<dbReference type="InterPro" id="IPR029151">
    <property type="entry name" value="Sensor-like_sf"/>
</dbReference>
<feature type="domain" description="Methyl-accepting transducer" evidence="11">
    <location>
        <begin position="449"/>
        <end position="700"/>
    </location>
</feature>
<dbReference type="CDD" id="cd12914">
    <property type="entry name" value="PDC1_DGC_like"/>
    <property type="match status" value="1"/>
</dbReference>
<organism evidence="13 14">
    <name type="scientific">Thermoclostridium stercorarium subsp. thermolacticum DSM 2910</name>
    <dbReference type="NCBI Taxonomy" id="1121336"/>
    <lineage>
        <taxon>Bacteria</taxon>
        <taxon>Bacillati</taxon>
        <taxon>Bacillota</taxon>
        <taxon>Clostridia</taxon>
        <taxon>Eubacteriales</taxon>
        <taxon>Oscillospiraceae</taxon>
        <taxon>Thermoclostridium</taxon>
    </lineage>
</organism>
<evidence type="ECO:0000256" key="10">
    <source>
        <dbReference type="SAM" id="Phobius"/>
    </source>
</evidence>
<sequence>MKDLKNEKHKRRSFSIKTKIALLCIGAILLSVFVTFFNMSRESVKIITESTEITLKDIANTYSQNLSGTISQISRSANILMTFPEIKAFVESDGTEYSDEISELAAMFLRSQSFYDSISLVSASGKVLYSSDSNLIGKDMSGEEYFINMIKSGQSTQGTLYTSEISGELCIPFAIPLRTDMVIEMARPMNYISESIQPGGSMDAVPTPGIIPDSMNLPEVMVSNNADNREKPAENFIGAIVVSVKLSAFDRIISTNKIFNYETGFAYILDSDGNTVYHTDASLIGTKIDIEEIDNLLEGIKNGTLPESGIITYTYNNVKEYACFKVNEENRWIVIVGAGQAEVLKSLNALTSNTLLTTVILVVAASILAYLVTRRITRSIKKITKLIDKTARLDFTEDDTFAGLSLQNDEIGEMSRAIEVMRNTLKDMISHITNVSAKINESAENLYSVSNSVNRNACDNSATAEELSASMEETAATTQQIHESVEMIKSNSEAIAMQVTVGTKLAEDIISRAAALKDVAEDATQKIRKIYEDVKASSDAAIERSRAVEKIGTLTKTIKEIASQTNLLALNASIEAAHAGEAGKGFTVVANEIRGLASQTAETVSYITKIVEEVYQAVESMSKSMEQILAFLGGNVLSDYDTFLNSSLQYNEDARTMSRTMEHIKKQIDQLNANVLGIAESISDINKMIAEASKGVNDVAEKNTDIVTLTSKTHDMSDENKVLANSLREMIGKFKL</sequence>
<dbReference type="PROSITE" id="PS50885">
    <property type="entry name" value="HAMP"/>
    <property type="match status" value="1"/>
</dbReference>
<dbReference type="GO" id="GO:0007165">
    <property type="term" value="P:signal transduction"/>
    <property type="evidence" value="ECO:0007669"/>
    <property type="project" value="UniProtKB-KW"/>
</dbReference>
<dbReference type="InterPro" id="IPR003660">
    <property type="entry name" value="HAMP_dom"/>
</dbReference>
<evidence type="ECO:0000256" key="9">
    <source>
        <dbReference type="PROSITE-ProRule" id="PRU00284"/>
    </source>
</evidence>
<feature type="transmembrane region" description="Helical" evidence="10">
    <location>
        <begin position="20"/>
        <end position="39"/>
    </location>
</feature>
<dbReference type="PANTHER" id="PTHR32089">
    <property type="entry name" value="METHYL-ACCEPTING CHEMOTAXIS PROTEIN MCPB"/>
    <property type="match status" value="1"/>
</dbReference>
<proteinExistence type="inferred from homology"/>
<dbReference type="AlphaFoldDB" id="A0A1B1YE72"/>
<dbReference type="CDD" id="cd06225">
    <property type="entry name" value="HAMP"/>
    <property type="match status" value="1"/>
</dbReference>
<protein>
    <submittedName>
        <fullName evidence="13">Chemotaxis protein</fullName>
    </submittedName>
</protein>
<evidence type="ECO:0000256" key="6">
    <source>
        <dbReference type="ARBA" id="ARBA00023136"/>
    </source>
</evidence>
<dbReference type="Pfam" id="PF02743">
    <property type="entry name" value="dCache_1"/>
    <property type="match status" value="1"/>
</dbReference>
<dbReference type="Pfam" id="PF00015">
    <property type="entry name" value="MCPsignal"/>
    <property type="match status" value="1"/>
</dbReference>
<evidence type="ECO:0000256" key="1">
    <source>
        <dbReference type="ARBA" id="ARBA00004651"/>
    </source>
</evidence>
<feature type="transmembrane region" description="Helical" evidence="10">
    <location>
        <begin position="355"/>
        <end position="373"/>
    </location>
</feature>
<dbReference type="InterPro" id="IPR004089">
    <property type="entry name" value="MCPsignal_dom"/>
</dbReference>
<evidence type="ECO:0000259" key="12">
    <source>
        <dbReference type="PROSITE" id="PS50885"/>
    </source>
</evidence>